<reference evidence="2" key="1">
    <citation type="journal article" date="2024" name="Front. Bioeng. Biotechnol.">
        <title>Genome-scale model development and genomic sequencing of the oleaginous clade Lipomyces.</title>
        <authorList>
            <person name="Czajka J.J."/>
            <person name="Han Y."/>
            <person name="Kim J."/>
            <person name="Mondo S.J."/>
            <person name="Hofstad B.A."/>
            <person name="Robles A."/>
            <person name="Haridas S."/>
            <person name="Riley R."/>
            <person name="LaButti K."/>
            <person name="Pangilinan J."/>
            <person name="Andreopoulos W."/>
            <person name="Lipzen A."/>
            <person name="Yan J."/>
            <person name="Wang M."/>
            <person name="Ng V."/>
            <person name="Grigoriev I.V."/>
            <person name="Spatafora J.W."/>
            <person name="Magnuson J.K."/>
            <person name="Baker S.E."/>
            <person name="Pomraning K.R."/>
        </authorList>
    </citation>
    <scope>NUCLEOTIDE SEQUENCE [LARGE SCALE GENOMIC DNA]</scope>
    <source>
        <strain evidence="2">CBS 10300</strain>
    </source>
</reference>
<accession>A0ACC3TY62</accession>
<dbReference type="EMBL" id="MU970035">
    <property type="protein sequence ID" value="KAK9326139.1"/>
    <property type="molecule type" value="Genomic_DNA"/>
</dbReference>
<comment type="caution">
    <text evidence="1">The sequence shown here is derived from an EMBL/GenBank/DDBJ whole genome shotgun (WGS) entry which is preliminary data.</text>
</comment>
<proteinExistence type="predicted"/>
<evidence type="ECO:0000313" key="2">
    <source>
        <dbReference type="Proteomes" id="UP001489719"/>
    </source>
</evidence>
<keyword evidence="2" id="KW-1185">Reference proteome</keyword>
<sequence>MRPPGLPVSLNVLPAGSVLLRDDSTLHFLSPTNLNPQRQPAAFDALSHVHPRPHDPSAFACVQTTPQIAVTVWRYIAEGVPEELICIRERTVVYADSKSDLHNVPCCWDMDGRAMVFGLPMSRITVVDLSDASSPPPIHVFATPDLSDVKAVAPSPHAADVFAVACASGRTFLCRLSPENHKDADNVFVPDVLHALPDLEGRPVAALAFHPTSTDPESLMLAVFHTPTPTLERSISDDKAEDEEEIQVWCINVGKSVNLIRRLHHGLSVAGPADGDRFLKWSKNGRVVQFIGNSLIIYDVRRNNGSQEIIRTPEGTRIVAVDLQRETGMAWVLDSAMQLHIYDLLHCTQLLNAKVELDTFAWPSSEQGPHTPKSFTLSPPRLRSSGMSFGQDKDVLRRKSSDLLAYYLNRSPDRDEIVVAVGGTRGDFTANPAEPIERQLTELDDDEEQSVFPTTAIRATSPLWTFTEPGVSPTATQPQQLPSLHSDYPFTTDVYVQPPTAIPADLQEPADQELAMPEPILPDCLFSHLGELMQGSDTGLDFSPSAPSTPRTMLELLFGWPPAYVGTSVRDLVAWERQQAATHPAPACSAFVRAILNIWLRDAGGSNPVRDLELTLASLQANPSTRNMTVSISWLVYAMNLVALQPDMSSPGVANNRQQMARIFTDTVLFRDKDTYGDDVEAVHLATGILIGCGLIKEARDIYRSNAYYLEATILSLLFGLPVEEILREWIVQATETGAERISIRW</sequence>
<gene>
    <name evidence="1" type="ORF">V1517DRAFT_68648</name>
</gene>
<name>A0ACC3TY62_9ASCO</name>
<dbReference type="Proteomes" id="UP001489719">
    <property type="component" value="Unassembled WGS sequence"/>
</dbReference>
<organism evidence="1 2">
    <name type="scientific">Lipomyces orientalis</name>
    <dbReference type="NCBI Taxonomy" id="1233043"/>
    <lineage>
        <taxon>Eukaryota</taxon>
        <taxon>Fungi</taxon>
        <taxon>Dikarya</taxon>
        <taxon>Ascomycota</taxon>
        <taxon>Saccharomycotina</taxon>
        <taxon>Lipomycetes</taxon>
        <taxon>Lipomycetales</taxon>
        <taxon>Lipomycetaceae</taxon>
        <taxon>Lipomyces</taxon>
    </lineage>
</organism>
<protein>
    <submittedName>
        <fullName evidence="1">Uncharacterized protein</fullName>
    </submittedName>
</protein>
<evidence type="ECO:0000313" key="1">
    <source>
        <dbReference type="EMBL" id="KAK9326139.1"/>
    </source>
</evidence>